<evidence type="ECO:0000256" key="4">
    <source>
        <dbReference type="ARBA" id="ARBA00023136"/>
    </source>
</evidence>
<evidence type="ECO:0000256" key="2">
    <source>
        <dbReference type="ARBA" id="ARBA00022692"/>
    </source>
</evidence>
<evidence type="ECO:0000256" key="1">
    <source>
        <dbReference type="ARBA" id="ARBA00004370"/>
    </source>
</evidence>
<proteinExistence type="predicted"/>
<dbReference type="Proteomes" id="UP000199072">
    <property type="component" value="Unassembled WGS sequence"/>
</dbReference>
<gene>
    <name evidence="8" type="ORF">SAMN05216464_102142</name>
</gene>
<feature type="signal peptide" evidence="6">
    <location>
        <begin position="1"/>
        <end position="19"/>
    </location>
</feature>
<keyword evidence="5" id="KW-0998">Cell outer membrane</keyword>
<dbReference type="RefSeq" id="WP_162842555.1">
    <property type="nucleotide sequence ID" value="NZ_FNAI01000002.1"/>
</dbReference>
<dbReference type="EMBL" id="FNAI01000002">
    <property type="protein sequence ID" value="SDD63853.1"/>
    <property type="molecule type" value="Genomic_DNA"/>
</dbReference>
<feature type="chain" id="PRO_5011695211" evidence="6">
    <location>
        <begin position="20"/>
        <end position="753"/>
    </location>
</feature>
<name>A0A1G6WDR1_9SPHI</name>
<dbReference type="PANTHER" id="PTHR12815">
    <property type="entry name" value="SORTING AND ASSEMBLY MACHINERY SAMM50 PROTEIN FAMILY MEMBER"/>
    <property type="match status" value="1"/>
</dbReference>
<evidence type="ECO:0000313" key="9">
    <source>
        <dbReference type="Proteomes" id="UP000199072"/>
    </source>
</evidence>
<sequence>MIKKLGYILVLSVVLSACSNTKYLAPGQKLYTGATIKVEDKDLKKSDAKALSTDLQTLLRPLPNSSILGLKFKLYLWNITQTKKTKGLAHWLHGKGEPPVLVSAVDLGKNSSILQNRLQNQSFFQAQVSGDTISKGKSAKAVYTAQTGPGYKIRKVIFPQGNESIDTAVAGAAAKTFLKVGDKYNLDVIKNERLRIDARLKEEGFFFFAPEDLIMRVDSTIAGHQVDIFVKVKNDIAERAQEIYTIRNIYVYPSYSLTDTSLMMDKAKPYRWYNVVERRKTINSYAFANTVQLHPNDAYNRTAHNNSLNRFVNLGPYKFVKNRFEDVTPDSPKLDVYYFLTPYQKKSLQLEILGRTTSANYTGTQVNLNWKNRNAFKGGEALSVTLFGSTDVQFGGNNNGFDVYQAGITTTLSWPRFISPFYPKSDNAYIPHTNLTLGYTLINRQKLYTLNSFNASFGYQWKESVHRSHELNILNFTFVNPREVSQLYQDSIKNTGNPTLKHVIDKQLTFGPSYGYTYTNTTEDYRTNTLYYNGKIGLSNNLYGILTGADTLKGKVRKLFGATFNQYVKLESEVRYYHKLGLNSSFATRFIVGVGYAYGNSTQLPYSQQFFIGGPNSLRGFQARSIGPGSYNPTKNLSNGDFLPDESGDIKIEANAEFRPKLFSIVRGALFVDAGNIWSLNSNPLQPGGVFNKNFINQIAVDAGFGLRFDLSVLVLRTDLGVPFRAPYRQPGEKEWNLNFHRSVFNLAIGYPF</sequence>
<keyword evidence="4" id="KW-0472">Membrane</keyword>
<dbReference type="InterPro" id="IPR000184">
    <property type="entry name" value="Bac_surfAg_D15"/>
</dbReference>
<dbReference type="PANTHER" id="PTHR12815:SF47">
    <property type="entry name" value="TRANSLOCATION AND ASSEMBLY MODULE SUBUNIT TAMA"/>
    <property type="match status" value="1"/>
</dbReference>
<dbReference type="STRING" id="1391627.SAMN05216464_102142"/>
<evidence type="ECO:0000256" key="5">
    <source>
        <dbReference type="ARBA" id="ARBA00023237"/>
    </source>
</evidence>
<evidence type="ECO:0000256" key="6">
    <source>
        <dbReference type="SAM" id="SignalP"/>
    </source>
</evidence>
<feature type="domain" description="Bacterial surface antigen (D15)" evidence="7">
    <location>
        <begin position="358"/>
        <end position="738"/>
    </location>
</feature>
<evidence type="ECO:0000313" key="8">
    <source>
        <dbReference type="EMBL" id="SDD63853.1"/>
    </source>
</evidence>
<dbReference type="AlphaFoldDB" id="A0A1G6WDR1"/>
<evidence type="ECO:0000259" key="7">
    <source>
        <dbReference type="Pfam" id="PF01103"/>
    </source>
</evidence>
<comment type="subcellular location">
    <subcellularLocation>
        <location evidence="1">Membrane</location>
    </subcellularLocation>
</comment>
<dbReference type="Gene3D" id="2.40.160.50">
    <property type="entry name" value="membrane protein fhac: a member of the omp85/tpsb transporter family"/>
    <property type="match status" value="1"/>
</dbReference>
<keyword evidence="2" id="KW-0812">Transmembrane</keyword>
<accession>A0A1G6WDR1</accession>
<dbReference type="InterPro" id="IPR039910">
    <property type="entry name" value="D15-like"/>
</dbReference>
<dbReference type="Pfam" id="PF01103">
    <property type="entry name" value="Omp85"/>
    <property type="match status" value="1"/>
</dbReference>
<keyword evidence="9" id="KW-1185">Reference proteome</keyword>
<organism evidence="8 9">
    <name type="scientific">Mucilaginibacter pineti</name>
    <dbReference type="NCBI Taxonomy" id="1391627"/>
    <lineage>
        <taxon>Bacteria</taxon>
        <taxon>Pseudomonadati</taxon>
        <taxon>Bacteroidota</taxon>
        <taxon>Sphingobacteriia</taxon>
        <taxon>Sphingobacteriales</taxon>
        <taxon>Sphingobacteriaceae</taxon>
        <taxon>Mucilaginibacter</taxon>
    </lineage>
</organism>
<keyword evidence="3 6" id="KW-0732">Signal</keyword>
<dbReference type="PROSITE" id="PS51257">
    <property type="entry name" value="PROKAR_LIPOPROTEIN"/>
    <property type="match status" value="1"/>
</dbReference>
<protein>
    <submittedName>
        <fullName evidence="8">Outer membrane protein assembly factor BamA</fullName>
    </submittedName>
</protein>
<evidence type="ECO:0000256" key="3">
    <source>
        <dbReference type="ARBA" id="ARBA00022729"/>
    </source>
</evidence>
<reference evidence="8 9" key="1">
    <citation type="submission" date="2016-10" db="EMBL/GenBank/DDBJ databases">
        <authorList>
            <person name="de Groot N.N."/>
        </authorList>
    </citation>
    <scope>NUCLEOTIDE SEQUENCE [LARGE SCALE GENOMIC DNA]</scope>
    <source>
        <strain evidence="8 9">47C3B</strain>
    </source>
</reference>
<dbReference type="GO" id="GO:0019867">
    <property type="term" value="C:outer membrane"/>
    <property type="evidence" value="ECO:0007669"/>
    <property type="project" value="InterPro"/>
</dbReference>